<dbReference type="AlphaFoldDB" id="A0AAV0RD82"/>
<organism evidence="1 2">
    <name type="scientific">Linum tenue</name>
    <dbReference type="NCBI Taxonomy" id="586396"/>
    <lineage>
        <taxon>Eukaryota</taxon>
        <taxon>Viridiplantae</taxon>
        <taxon>Streptophyta</taxon>
        <taxon>Embryophyta</taxon>
        <taxon>Tracheophyta</taxon>
        <taxon>Spermatophyta</taxon>
        <taxon>Magnoliopsida</taxon>
        <taxon>eudicotyledons</taxon>
        <taxon>Gunneridae</taxon>
        <taxon>Pentapetalae</taxon>
        <taxon>rosids</taxon>
        <taxon>fabids</taxon>
        <taxon>Malpighiales</taxon>
        <taxon>Linaceae</taxon>
        <taxon>Linum</taxon>
    </lineage>
</organism>
<accession>A0AAV0RD82</accession>
<protein>
    <submittedName>
        <fullName evidence="1">Uncharacterized protein</fullName>
    </submittedName>
</protein>
<dbReference type="Proteomes" id="UP001154282">
    <property type="component" value="Unassembled WGS sequence"/>
</dbReference>
<gene>
    <name evidence="1" type="ORF">LITE_LOCUS47176</name>
</gene>
<name>A0AAV0RD82_9ROSI</name>
<evidence type="ECO:0000313" key="1">
    <source>
        <dbReference type="EMBL" id="CAI0554383.1"/>
    </source>
</evidence>
<reference evidence="1" key="1">
    <citation type="submission" date="2022-08" db="EMBL/GenBank/DDBJ databases">
        <authorList>
            <person name="Gutierrez-Valencia J."/>
        </authorList>
    </citation>
    <scope>NUCLEOTIDE SEQUENCE</scope>
</reference>
<proteinExistence type="predicted"/>
<feature type="non-terminal residue" evidence="1">
    <location>
        <position position="106"/>
    </location>
</feature>
<sequence length="106" mass="11825">MMQTDQPARTHALAGYSAVKESKLVLAAHISQDASRIYMETGDVSCMGNSDRRNGIVAVVISHHRQAAVWVGCLNKPPVVYVELAIVYVHLDLGRRQPIFRIFIHQ</sequence>
<keyword evidence="2" id="KW-1185">Reference proteome</keyword>
<comment type="caution">
    <text evidence="1">The sequence shown here is derived from an EMBL/GenBank/DDBJ whole genome shotgun (WGS) entry which is preliminary data.</text>
</comment>
<dbReference type="EMBL" id="CAMGYJ010000010">
    <property type="protein sequence ID" value="CAI0554383.1"/>
    <property type="molecule type" value="Genomic_DNA"/>
</dbReference>
<evidence type="ECO:0000313" key="2">
    <source>
        <dbReference type="Proteomes" id="UP001154282"/>
    </source>
</evidence>